<keyword evidence="2" id="KW-1185">Reference proteome</keyword>
<name>A0ABN7ABZ4_9HEMI</name>
<evidence type="ECO:0000313" key="2">
    <source>
        <dbReference type="Proteomes" id="UP001307889"/>
    </source>
</evidence>
<sequence>MNKLLDDLNSEFEIRTTHDPDSYLGIKNDPDKGIAFYKDSPNELLVYCDSYFAGDPASSKSIRHIVLWRTHKLGFKKTVGDSNQ</sequence>
<organism evidence="1 2">
    <name type="scientific">Nesidiocoris tenuis</name>
    <dbReference type="NCBI Taxonomy" id="355587"/>
    <lineage>
        <taxon>Eukaryota</taxon>
        <taxon>Metazoa</taxon>
        <taxon>Ecdysozoa</taxon>
        <taxon>Arthropoda</taxon>
        <taxon>Hexapoda</taxon>
        <taxon>Insecta</taxon>
        <taxon>Pterygota</taxon>
        <taxon>Neoptera</taxon>
        <taxon>Paraneoptera</taxon>
        <taxon>Hemiptera</taxon>
        <taxon>Heteroptera</taxon>
        <taxon>Panheteroptera</taxon>
        <taxon>Cimicomorpha</taxon>
        <taxon>Miridae</taxon>
        <taxon>Dicyphina</taxon>
        <taxon>Nesidiocoris</taxon>
    </lineage>
</organism>
<proteinExistence type="predicted"/>
<protein>
    <submittedName>
        <fullName evidence="1">Uncharacterized protein</fullName>
    </submittedName>
</protein>
<dbReference type="Proteomes" id="UP001307889">
    <property type="component" value="Chromosome 2"/>
</dbReference>
<gene>
    <name evidence="1" type="ORF">NTJ_02610</name>
</gene>
<accession>A0ABN7ABZ4</accession>
<evidence type="ECO:0000313" key="1">
    <source>
        <dbReference type="EMBL" id="BES89803.1"/>
    </source>
</evidence>
<dbReference type="EMBL" id="AP028910">
    <property type="protein sequence ID" value="BES89803.1"/>
    <property type="molecule type" value="Genomic_DNA"/>
</dbReference>
<reference evidence="1 2" key="1">
    <citation type="submission" date="2023-09" db="EMBL/GenBank/DDBJ databases">
        <title>Nesidiocoris tenuis whole genome shotgun sequence.</title>
        <authorList>
            <person name="Shibata T."/>
            <person name="Shimoda M."/>
            <person name="Kobayashi T."/>
            <person name="Uehara T."/>
        </authorList>
    </citation>
    <scope>NUCLEOTIDE SEQUENCE [LARGE SCALE GENOMIC DNA]</scope>
    <source>
        <strain evidence="1 2">Japan</strain>
    </source>
</reference>